<dbReference type="PROSITE" id="PS50011">
    <property type="entry name" value="PROTEIN_KINASE_DOM"/>
    <property type="match status" value="1"/>
</dbReference>
<dbReference type="Proteomes" id="UP001176940">
    <property type="component" value="Unassembled WGS sequence"/>
</dbReference>
<proteinExistence type="inferred from homology"/>
<keyword evidence="6 8" id="KW-0067">ATP-binding</keyword>
<feature type="domain" description="Protein kinase" evidence="10">
    <location>
        <begin position="292"/>
        <end position="616"/>
    </location>
</feature>
<sequence>MTSSVLSTLSFRKRELKKEDMADRHSGILDSREVTSGPERSLAVCFPHSVTAGRKVKVKAQPLCSAFTLRPAVTVREADGKGPDGHQNFYACNQGKHRVTKRGPALSYPMFTLVTRVPRHRWSLESCLCDSSPATTLRFTYDHGQVISLVVIMHRRKRQWSRQDSRVRKRRRLSRSLEREGHGGRRLSPYWKSPARSRSRRAYWEKSFKAWLRNDRGTQSISFHSESYSTKSSVVEKSRSRRYPHHTSRRHRSRSASLSSKSHRSAKTSQTIEDDKEGHLVCRIGDRILDRYEIVRILGEGTFGRVVECLDHHRRNTRVALKIIRNIRKYREAAQMEINVLKKIQEQDKENKNMCVMMLDSFDYHGHACIAFELLGKSTFDFQKENNYLPYPLQQIRHMAFQLFHAINFLHQNKLTHTDLKPENILFVNSDFTSSYNGAKNCEEKCVKNSSIRVVDFGSATFDHEYHSTVVATRHYRPPEVILELGWAQPCDVWSLGCILFEFYTGSTLFQTHDNREHLVMMEKVLGPLPRRMVYKTKAKMLDQKGVVLQKTKKEKRKHTQSRGSPGEQLYKCTINFYCGQKHKTQHIIKTFKNLDSTSPKGECPPRPETSKYGNV</sequence>
<reference evidence="11" key="1">
    <citation type="submission" date="2023-07" db="EMBL/GenBank/DDBJ databases">
        <authorList>
            <person name="Stuckert A."/>
        </authorList>
    </citation>
    <scope>NUCLEOTIDE SEQUENCE</scope>
</reference>
<keyword evidence="5" id="KW-0418">Kinase</keyword>
<feature type="compositionally biased region" description="Basic residues" evidence="9">
    <location>
        <begin position="239"/>
        <end position="254"/>
    </location>
</feature>
<dbReference type="PROSITE" id="PS00108">
    <property type="entry name" value="PROTEIN_KINASE_ST"/>
    <property type="match status" value="1"/>
</dbReference>
<dbReference type="PANTHER" id="PTHR45646">
    <property type="entry name" value="SERINE/THREONINE-PROTEIN KINASE DOA-RELATED"/>
    <property type="match status" value="1"/>
</dbReference>
<keyword evidence="12" id="KW-1185">Reference proteome</keyword>
<keyword evidence="4 8" id="KW-0547">Nucleotide-binding</keyword>
<organism evidence="11 12">
    <name type="scientific">Ranitomeya imitator</name>
    <name type="common">mimic poison frog</name>
    <dbReference type="NCBI Taxonomy" id="111125"/>
    <lineage>
        <taxon>Eukaryota</taxon>
        <taxon>Metazoa</taxon>
        <taxon>Chordata</taxon>
        <taxon>Craniata</taxon>
        <taxon>Vertebrata</taxon>
        <taxon>Euteleostomi</taxon>
        <taxon>Amphibia</taxon>
        <taxon>Batrachia</taxon>
        <taxon>Anura</taxon>
        <taxon>Neobatrachia</taxon>
        <taxon>Hyloidea</taxon>
        <taxon>Dendrobatidae</taxon>
        <taxon>Dendrobatinae</taxon>
        <taxon>Ranitomeya</taxon>
    </lineage>
</organism>
<gene>
    <name evidence="11" type="ORF">RIMI_LOCUS2035318</name>
</gene>
<evidence type="ECO:0000256" key="2">
    <source>
        <dbReference type="ARBA" id="ARBA00022527"/>
    </source>
</evidence>
<evidence type="ECO:0000313" key="11">
    <source>
        <dbReference type="EMBL" id="CAJ0923562.1"/>
    </source>
</evidence>
<evidence type="ECO:0000256" key="1">
    <source>
        <dbReference type="ARBA" id="ARBA00013203"/>
    </source>
</evidence>
<evidence type="ECO:0000313" key="12">
    <source>
        <dbReference type="Proteomes" id="UP001176940"/>
    </source>
</evidence>
<dbReference type="InterPro" id="IPR000719">
    <property type="entry name" value="Prot_kinase_dom"/>
</dbReference>
<dbReference type="InterPro" id="IPR017441">
    <property type="entry name" value="Protein_kinase_ATP_BS"/>
</dbReference>
<dbReference type="Pfam" id="PF00069">
    <property type="entry name" value="Pkinase"/>
    <property type="match status" value="1"/>
</dbReference>
<feature type="binding site" evidence="8">
    <location>
        <position position="322"/>
    </location>
    <ligand>
        <name>ATP</name>
        <dbReference type="ChEBI" id="CHEBI:30616"/>
    </ligand>
</feature>
<accession>A0ABN9KWE6</accession>
<dbReference type="InterPro" id="IPR051175">
    <property type="entry name" value="CLK_kinases"/>
</dbReference>
<dbReference type="EC" id="2.7.12.1" evidence="1"/>
<dbReference type="SMART" id="SM00220">
    <property type="entry name" value="S_TKc"/>
    <property type="match status" value="1"/>
</dbReference>
<dbReference type="PANTHER" id="PTHR45646:SF10">
    <property type="entry name" value="DUAL SPECIFICITY PROTEIN KINASE CLK3"/>
    <property type="match status" value="1"/>
</dbReference>
<feature type="region of interest" description="Disordered" evidence="9">
    <location>
        <begin position="233"/>
        <end position="272"/>
    </location>
</feature>
<comment type="caution">
    <text evidence="11">The sequence shown here is derived from an EMBL/GenBank/DDBJ whole genome shotgun (WGS) entry which is preliminary data.</text>
</comment>
<evidence type="ECO:0000256" key="7">
    <source>
        <dbReference type="ARBA" id="ARBA00037966"/>
    </source>
</evidence>
<evidence type="ECO:0000256" key="4">
    <source>
        <dbReference type="ARBA" id="ARBA00022741"/>
    </source>
</evidence>
<dbReference type="PROSITE" id="PS00107">
    <property type="entry name" value="PROTEIN_KINASE_ATP"/>
    <property type="match status" value="1"/>
</dbReference>
<dbReference type="Gene3D" id="1.10.510.10">
    <property type="entry name" value="Transferase(Phosphotransferase) domain 1"/>
    <property type="match status" value="1"/>
</dbReference>
<dbReference type="EMBL" id="CAUEEQ010002758">
    <property type="protein sequence ID" value="CAJ0923562.1"/>
    <property type="molecule type" value="Genomic_DNA"/>
</dbReference>
<feature type="region of interest" description="Disordered" evidence="9">
    <location>
        <begin position="160"/>
        <end position="192"/>
    </location>
</feature>
<keyword evidence="2" id="KW-0723">Serine/threonine-protein kinase</keyword>
<dbReference type="InterPro" id="IPR011009">
    <property type="entry name" value="Kinase-like_dom_sf"/>
</dbReference>
<evidence type="ECO:0000259" key="10">
    <source>
        <dbReference type="PROSITE" id="PS50011"/>
    </source>
</evidence>
<evidence type="ECO:0000256" key="3">
    <source>
        <dbReference type="ARBA" id="ARBA00022679"/>
    </source>
</evidence>
<dbReference type="InterPro" id="IPR008271">
    <property type="entry name" value="Ser/Thr_kinase_AS"/>
</dbReference>
<comment type="similarity">
    <text evidence="7">Belongs to the protein kinase superfamily. CMGC Ser/Thr protein kinase family. Lammer subfamily.</text>
</comment>
<protein>
    <recommendedName>
        <fullName evidence="1">dual-specificity kinase</fullName>
        <ecNumber evidence="1">2.7.12.1</ecNumber>
    </recommendedName>
</protein>
<evidence type="ECO:0000256" key="8">
    <source>
        <dbReference type="PROSITE-ProRule" id="PRU10141"/>
    </source>
</evidence>
<feature type="region of interest" description="Disordered" evidence="9">
    <location>
        <begin position="596"/>
        <end position="616"/>
    </location>
</feature>
<evidence type="ECO:0000256" key="9">
    <source>
        <dbReference type="SAM" id="MobiDB-lite"/>
    </source>
</evidence>
<evidence type="ECO:0000256" key="6">
    <source>
        <dbReference type="ARBA" id="ARBA00022840"/>
    </source>
</evidence>
<keyword evidence="3" id="KW-0808">Transferase</keyword>
<evidence type="ECO:0000256" key="5">
    <source>
        <dbReference type="ARBA" id="ARBA00022777"/>
    </source>
</evidence>
<name>A0ABN9KWE6_9NEOB</name>
<dbReference type="SUPFAM" id="SSF56112">
    <property type="entry name" value="Protein kinase-like (PK-like)"/>
    <property type="match status" value="1"/>
</dbReference>
<dbReference type="Gene3D" id="3.30.200.20">
    <property type="entry name" value="Phosphorylase Kinase, domain 1"/>
    <property type="match status" value="1"/>
</dbReference>